<dbReference type="OrthoDB" id="1689146at2759"/>
<evidence type="ECO:0000256" key="1">
    <source>
        <dbReference type="SAM" id="Phobius"/>
    </source>
</evidence>
<name>A0A834Y9T0_TETSI</name>
<proteinExistence type="predicted"/>
<protein>
    <recommendedName>
        <fullName evidence="2">DUF4220 domain-containing protein</fullName>
    </recommendedName>
</protein>
<dbReference type="Proteomes" id="UP000655225">
    <property type="component" value="Unassembled WGS sequence"/>
</dbReference>
<keyword evidence="1" id="KW-0472">Membrane</keyword>
<keyword evidence="1" id="KW-0812">Transmembrane</keyword>
<feature type="domain" description="DUF4220" evidence="2">
    <location>
        <begin position="634"/>
        <end position="683"/>
    </location>
</feature>
<organism evidence="3 4">
    <name type="scientific">Tetracentron sinense</name>
    <name type="common">Spur-leaf</name>
    <dbReference type="NCBI Taxonomy" id="13715"/>
    <lineage>
        <taxon>Eukaryota</taxon>
        <taxon>Viridiplantae</taxon>
        <taxon>Streptophyta</taxon>
        <taxon>Embryophyta</taxon>
        <taxon>Tracheophyta</taxon>
        <taxon>Spermatophyta</taxon>
        <taxon>Magnoliopsida</taxon>
        <taxon>Trochodendrales</taxon>
        <taxon>Trochodendraceae</taxon>
        <taxon>Tetracentron</taxon>
    </lineage>
</organism>
<evidence type="ECO:0000313" key="3">
    <source>
        <dbReference type="EMBL" id="KAF8377024.1"/>
    </source>
</evidence>
<feature type="domain" description="DUF4220" evidence="2">
    <location>
        <begin position="25"/>
        <end position="293"/>
    </location>
</feature>
<keyword evidence="1" id="KW-1133">Transmembrane helix</keyword>
<evidence type="ECO:0000259" key="2">
    <source>
        <dbReference type="Pfam" id="PF13968"/>
    </source>
</evidence>
<dbReference type="Pfam" id="PF13968">
    <property type="entry name" value="DUF4220"/>
    <property type="match status" value="2"/>
</dbReference>
<dbReference type="Pfam" id="PF04578">
    <property type="entry name" value="DUF594"/>
    <property type="match status" value="1"/>
</dbReference>
<feature type="transmembrane region" description="Helical" evidence="1">
    <location>
        <begin position="39"/>
        <end position="55"/>
    </location>
</feature>
<dbReference type="EMBL" id="JABCRI010000024">
    <property type="protein sequence ID" value="KAF8377024.1"/>
    <property type="molecule type" value="Genomic_DNA"/>
</dbReference>
<feature type="transmembrane region" description="Helical" evidence="1">
    <location>
        <begin position="226"/>
        <end position="256"/>
    </location>
</feature>
<accession>A0A834Y9T0</accession>
<dbReference type="AlphaFoldDB" id="A0A834Y9T0"/>
<comment type="caution">
    <text evidence="3">The sequence shown here is derived from an EMBL/GenBank/DDBJ whole genome shotgun (WGS) entry which is preliminary data.</text>
</comment>
<dbReference type="OMA" id="WYRINEM"/>
<dbReference type="InterPro" id="IPR025315">
    <property type="entry name" value="DUF4220"/>
</dbReference>
<evidence type="ECO:0000313" key="4">
    <source>
        <dbReference type="Proteomes" id="UP000655225"/>
    </source>
</evidence>
<sequence>MTMYLLHYGRHFFSCTLAAPIPLLLTAYSLEDNELWKRHFLRLLVQVGVAFYVFLRSWAGSRISFLAIPIFVPGIIKYGERTWVLRSASSEHFRESLEDYDDQLMKTMIMPKALNGWPHSDNAIFLPIAYSLFQVFERLFADLTLNFIDTDKKASLVTNHESGEDAFKVVEMELGFMYDVLYTKASIVYTRQGCVLRAISFSTTISVFVVFLMIEKHGYSNIDIIITHILLVGAIVLEMYALIVLLSSDWVIVWLCKHQNSLTKLMFRLISSLGLTSNKRWSNSMGQCSLLSFCLKDKSTHGIYKWYRINEMLGKYPYMAVEEVSSDLKVLIFQQLQEKLINSGFGKLVLKEIPDFSDFRWIFHVSFERSVLLWHIATEICYYSDSKESSSKRQVSKWVSDYMVYLQIRRPFMLPKGRILSEGNMSAHGVPDHYKYWSEQISFKDICAEAMRILGRKSKSDKTQACTMSLQVNTDLDRIIGLNCLKKNITKHVLYDGIGLAKSLQLLETEKKWEMMRDVWLEMLYFAAIKCRGKYHAQQLGRGGQLLTHVCILMAHFCITEHIQPLPSKEQDFPRNGAETVERMGAPRDIILWSAYLFADWVATVSLGILANSQGDSNNNDSRDHSLPWRLRYRSRISFLAIPIFVLGMIKYGERTWVLRSASSKHFRESMLNHPIKDLERKYVILWEEYKPKKAEGGDLATEMRPEAPNIGPHSDGTSDKTQACMMLFLATIFWIAILCEKV</sequence>
<gene>
    <name evidence="3" type="ORF">HHK36_030396</name>
</gene>
<feature type="transmembrane region" description="Helical" evidence="1">
    <location>
        <begin position="631"/>
        <end position="650"/>
    </location>
</feature>
<dbReference type="InterPro" id="IPR007658">
    <property type="entry name" value="DUF594"/>
</dbReference>
<feature type="transmembrane region" description="Helical" evidence="1">
    <location>
        <begin position="194"/>
        <end position="214"/>
    </location>
</feature>
<reference evidence="3 4" key="1">
    <citation type="submission" date="2020-04" db="EMBL/GenBank/DDBJ databases">
        <title>Plant Genome Project.</title>
        <authorList>
            <person name="Zhang R.-G."/>
        </authorList>
    </citation>
    <scope>NUCLEOTIDE SEQUENCE [LARGE SCALE GENOMIC DNA]</scope>
    <source>
        <strain evidence="3">YNK0</strain>
        <tissue evidence="3">Leaf</tissue>
    </source>
</reference>
<dbReference type="PANTHER" id="PTHR31325">
    <property type="entry name" value="OS01G0798800 PROTEIN-RELATED"/>
    <property type="match status" value="1"/>
</dbReference>
<keyword evidence="4" id="KW-1185">Reference proteome</keyword>